<proteinExistence type="predicted"/>
<organism evidence="2 3">
    <name type="scientific">Flavobacterium okayamense</name>
    <dbReference type="NCBI Taxonomy" id="2830782"/>
    <lineage>
        <taxon>Bacteria</taxon>
        <taxon>Pseudomonadati</taxon>
        <taxon>Bacteroidota</taxon>
        <taxon>Flavobacteriia</taxon>
        <taxon>Flavobacteriales</taxon>
        <taxon>Flavobacteriaceae</taxon>
        <taxon>Flavobacterium</taxon>
    </lineage>
</organism>
<dbReference type="InterPro" id="IPR011652">
    <property type="entry name" value="MORN_2"/>
</dbReference>
<protein>
    <recommendedName>
        <fullName evidence="4">Antitoxin component YwqK of the YwqJK toxin-antitoxin module</fullName>
    </recommendedName>
</protein>
<dbReference type="Pfam" id="PF07661">
    <property type="entry name" value="MORN_2"/>
    <property type="match status" value="3"/>
</dbReference>
<dbReference type="Proteomes" id="UP000825258">
    <property type="component" value="Chromosome"/>
</dbReference>
<evidence type="ECO:0000256" key="1">
    <source>
        <dbReference type="SAM" id="SignalP"/>
    </source>
</evidence>
<gene>
    <name evidence="2" type="ORF">KK2020170_24180</name>
</gene>
<feature type="signal peptide" evidence="1">
    <location>
        <begin position="1"/>
        <end position="20"/>
    </location>
</feature>
<accession>A0ABM7S7D2</accession>
<evidence type="ECO:0000313" key="3">
    <source>
        <dbReference type="Proteomes" id="UP000825258"/>
    </source>
</evidence>
<dbReference type="SUPFAM" id="SSF82185">
    <property type="entry name" value="Histone H3 K4-specific methyltransferase SET7/9 N-terminal domain"/>
    <property type="match status" value="2"/>
</dbReference>
<dbReference type="RefSeq" id="WP_221258621.1">
    <property type="nucleotide sequence ID" value="NZ_AP024749.1"/>
</dbReference>
<sequence length="249" mass="28927">MLSKIKLILILIVTSSIGIAQENEFDKEGKRHGLWKGNYEKSKNLRYEGTFEHGKEVGLFKFYADSKNKQLMATRDFSKGDGSCYTVFYNGKFKVSEGDLVNKQPEGLWKYYHYRSDKIMNLENYKRGKLDGEKNVYYTNGQLAEKSYYKNNLLEGKYIKYAENGKPIEESNFKNGELHGTAIFYDGEGNMLIKGQYKKNKKSGTWETYENGKLVKKESAAEFSGKTFKLDNPNELEYKEELKEEKNKK</sequence>
<reference evidence="2 3" key="1">
    <citation type="submission" date="2021-06" db="EMBL/GenBank/DDBJ databases">
        <title>Whole genome sequences of Flavobacterium sp. KK2020170 and assembly.</title>
        <authorList>
            <person name="Kitahara K."/>
            <person name="Miyoshi S."/>
            <person name="Uesaka K."/>
        </authorList>
    </citation>
    <scope>NUCLEOTIDE SEQUENCE [LARGE SCALE GENOMIC DNA]</scope>
    <source>
        <strain evidence="2 3">KK2020170</strain>
    </source>
</reference>
<dbReference type="EMBL" id="AP024749">
    <property type="protein sequence ID" value="BCY29550.1"/>
    <property type="molecule type" value="Genomic_DNA"/>
</dbReference>
<evidence type="ECO:0000313" key="2">
    <source>
        <dbReference type="EMBL" id="BCY29550.1"/>
    </source>
</evidence>
<evidence type="ECO:0008006" key="4">
    <source>
        <dbReference type="Google" id="ProtNLM"/>
    </source>
</evidence>
<dbReference type="Gene3D" id="2.20.110.10">
    <property type="entry name" value="Histone H3 K4-specific methyltransferase SET7/9 N-terminal domain"/>
    <property type="match status" value="3"/>
</dbReference>
<name>A0ABM7S7D2_9FLAO</name>
<keyword evidence="1" id="KW-0732">Signal</keyword>
<feature type="chain" id="PRO_5046732794" description="Antitoxin component YwqK of the YwqJK toxin-antitoxin module" evidence="1">
    <location>
        <begin position="21"/>
        <end position="249"/>
    </location>
</feature>
<keyword evidence="3" id="KW-1185">Reference proteome</keyword>